<reference evidence="7 8" key="1">
    <citation type="submission" date="2020-08" db="EMBL/GenBank/DDBJ databases">
        <title>Genomic Encyclopedia of Type Strains, Phase IV (KMG-IV): sequencing the most valuable type-strain genomes for metagenomic binning, comparative biology and taxonomic classification.</title>
        <authorList>
            <person name="Goeker M."/>
        </authorList>
    </citation>
    <scope>NUCLEOTIDE SEQUENCE [LARGE SCALE GENOMIC DNA]</scope>
    <source>
        <strain evidence="7 8">DSM 2461</strain>
    </source>
</reference>
<keyword evidence="3 5" id="KW-0560">Oxidoreductase</keyword>
<dbReference type="PROSITE" id="PS00460">
    <property type="entry name" value="GLUTATHIONE_PEROXID_1"/>
    <property type="match status" value="1"/>
</dbReference>
<evidence type="ECO:0000256" key="3">
    <source>
        <dbReference type="ARBA" id="ARBA00023002"/>
    </source>
</evidence>
<dbReference type="InterPro" id="IPR029759">
    <property type="entry name" value="GPX_AS"/>
</dbReference>
<dbReference type="GO" id="GO:0004601">
    <property type="term" value="F:peroxidase activity"/>
    <property type="evidence" value="ECO:0007669"/>
    <property type="project" value="UniProtKB-KW"/>
</dbReference>
<dbReference type="GO" id="GO:0034599">
    <property type="term" value="P:cellular response to oxidative stress"/>
    <property type="evidence" value="ECO:0007669"/>
    <property type="project" value="TreeGrafter"/>
</dbReference>
<evidence type="ECO:0000256" key="2">
    <source>
        <dbReference type="ARBA" id="ARBA00022559"/>
    </source>
</evidence>
<dbReference type="AlphaFoldDB" id="A0A841RBF4"/>
<dbReference type="FunFam" id="3.40.30.10:FF:000010">
    <property type="entry name" value="Glutathione peroxidase"/>
    <property type="match status" value="1"/>
</dbReference>
<comment type="similarity">
    <text evidence="1 5">Belongs to the glutathione peroxidase family.</text>
</comment>
<feature type="domain" description="Thioredoxin" evidence="6">
    <location>
        <begin position="1"/>
        <end position="159"/>
    </location>
</feature>
<dbReference type="InterPro" id="IPR036249">
    <property type="entry name" value="Thioredoxin-like_sf"/>
</dbReference>
<dbReference type="PROSITE" id="PS51355">
    <property type="entry name" value="GLUTATHIONE_PEROXID_3"/>
    <property type="match status" value="1"/>
</dbReference>
<dbReference type="CDD" id="cd00340">
    <property type="entry name" value="GSH_Peroxidase"/>
    <property type="match status" value="1"/>
</dbReference>
<name>A0A841RBF4_9SPIO</name>
<dbReference type="PANTHER" id="PTHR11592:SF78">
    <property type="entry name" value="GLUTATHIONE PEROXIDASE"/>
    <property type="match status" value="1"/>
</dbReference>
<dbReference type="SUPFAM" id="SSF52833">
    <property type="entry name" value="Thioredoxin-like"/>
    <property type="match status" value="1"/>
</dbReference>
<comment type="caution">
    <text evidence="7">The sequence shown here is derived from an EMBL/GenBank/DDBJ whole genome shotgun (WGS) entry which is preliminary data.</text>
</comment>
<keyword evidence="8" id="KW-1185">Reference proteome</keyword>
<dbReference type="RefSeq" id="WP_184746950.1">
    <property type="nucleotide sequence ID" value="NZ_JACHGJ010000004.1"/>
</dbReference>
<evidence type="ECO:0000313" key="7">
    <source>
        <dbReference type="EMBL" id="MBB6480681.1"/>
    </source>
</evidence>
<gene>
    <name evidence="7" type="ORF">HNR50_002354</name>
</gene>
<dbReference type="InterPro" id="IPR000889">
    <property type="entry name" value="Glutathione_peroxidase"/>
</dbReference>
<dbReference type="Proteomes" id="UP000587760">
    <property type="component" value="Unassembled WGS sequence"/>
</dbReference>
<sequence>MSEFYEKEARDVQGTNISMKKFEGKTVLVVNTASKCGFTPQYEGLQKLYEKYKDRGLEILGFPCDQFAHQEPGTDEEIYKFCSVNFGVTFPLFRKIEVNGSEAHPIYQYLKKELPGAIGPAIKWNFTKFLIGPDGKPRKRFSPSTEPEKLEKYIEPLLSGE</sequence>
<evidence type="ECO:0000256" key="4">
    <source>
        <dbReference type="PIRSR" id="PIRSR000303-1"/>
    </source>
</evidence>
<accession>A0A841RBF4</accession>
<dbReference type="PIRSF" id="PIRSF000303">
    <property type="entry name" value="Glutathion_perox"/>
    <property type="match status" value="1"/>
</dbReference>
<keyword evidence="2 5" id="KW-0575">Peroxidase</keyword>
<proteinExistence type="inferred from homology"/>
<evidence type="ECO:0000313" key="8">
    <source>
        <dbReference type="Proteomes" id="UP000587760"/>
    </source>
</evidence>
<dbReference type="PROSITE" id="PS51352">
    <property type="entry name" value="THIOREDOXIN_2"/>
    <property type="match status" value="1"/>
</dbReference>
<dbReference type="Pfam" id="PF00255">
    <property type="entry name" value="GSHPx"/>
    <property type="match status" value="1"/>
</dbReference>
<evidence type="ECO:0000259" key="6">
    <source>
        <dbReference type="PROSITE" id="PS51352"/>
    </source>
</evidence>
<dbReference type="InterPro" id="IPR013766">
    <property type="entry name" value="Thioredoxin_domain"/>
</dbReference>
<dbReference type="EMBL" id="JACHGJ010000004">
    <property type="protein sequence ID" value="MBB6480681.1"/>
    <property type="molecule type" value="Genomic_DNA"/>
</dbReference>
<evidence type="ECO:0000256" key="5">
    <source>
        <dbReference type="RuleBase" id="RU000499"/>
    </source>
</evidence>
<feature type="active site" evidence="4">
    <location>
        <position position="36"/>
    </location>
</feature>
<dbReference type="Gene3D" id="3.40.30.10">
    <property type="entry name" value="Glutaredoxin"/>
    <property type="match status" value="1"/>
</dbReference>
<evidence type="ECO:0000256" key="1">
    <source>
        <dbReference type="ARBA" id="ARBA00006926"/>
    </source>
</evidence>
<dbReference type="PANTHER" id="PTHR11592">
    <property type="entry name" value="GLUTATHIONE PEROXIDASE"/>
    <property type="match status" value="1"/>
</dbReference>
<dbReference type="PRINTS" id="PR01011">
    <property type="entry name" value="GLUTPROXDASE"/>
</dbReference>
<protein>
    <recommendedName>
        <fullName evidence="5">Glutathione peroxidase</fullName>
    </recommendedName>
</protein>
<organism evidence="7 8">
    <name type="scientific">Spirochaeta isovalerica</name>
    <dbReference type="NCBI Taxonomy" id="150"/>
    <lineage>
        <taxon>Bacteria</taxon>
        <taxon>Pseudomonadati</taxon>
        <taxon>Spirochaetota</taxon>
        <taxon>Spirochaetia</taxon>
        <taxon>Spirochaetales</taxon>
        <taxon>Spirochaetaceae</taxon>
        <taxon>Spirochaeta</taxon>
    </lineage>
</organism>